<sequence length="103" mass="12087">MTYCIEEWSENSSSHQFGILTQQVINKRRPTSLIKWFWGKPPPDHRLGQIINNCDFSPKSFQRASQRKKRPLKGNSFFAKDSPSFPAKLNSLAELTRFGYFYR</sequence>
<name>A0AAV4UBH2_CAEEX</name>
<comment type="caution">
    <text evidence="1">The sequence shown here is derived from an EMBL/GenBank/DDBJ whole genome shotgun (WGS) entry which is preliminary data.</text>
</comment>
<dbReference type="Proteomes" id="UP001054945">
    <property type="component" value="Unassembled WGS sequence"/>
</dbReference>
<organism evidence="1 2">
    <name type="scientific">Caerostris extrusa</name>
    <name type="common">Bark spider</name>
    <name type="synonym">Caerostris bankana</name>
    <dbReference type="NCBI Taxonomy" id="172846"/>
    <lineage>
        <taxon>Eukaryota</taxon>
        <taxon>Metazoa</taxon>
        <taxon>Ecdysozoa</taxon>
        <taxon>Arthropoda</taxon>
        <taxon>Chelicerata</taxon>
        <taxon>Arachnida</taxon>
        <taxon>Araneae</taxon>
        <taxon>Araneomorphae</taxon>
        <taxon>Entelegynae</taxon>
        <taxon>Araneoidea</taxon>
        <taxon>Araneidae</taxon>
        <taxon>Caerostris</taxon>
    </lineage>
</organism>
<keyword evidence="2" id="KW-1185">Reference proteome</keyword>
<evidence type="ECO:0000313" key="1">
    <source>
        <dbReference type="EMBL" id="GIY55081.1"/>
    </source>
</evidence>
<evidence type="ECO:0000313" key="2">
    <source>
        <dbReference type="Proteomes" id="UP001054945"/>
    </source>
</evidence>
<dbReference type="AlphaFoldDB" id="A0AAV4UBH2"/>
<protein>
    <submittedName>
        <fullName evidence="1">Uncharacterized protein</fullName>
    </submittedName>
</protein>
<accession>A0AAV4UBH2</accession>
<gene>
    <name evidence="1" type="ORF">CEXT_668381</name>
</gene>
<dbReference type="EMBL" id="BPLR01012603">
    <property type="protein sequence ID" value="GIY55081.1"/>
    <property type="molecule type" value="Genomic_DNA"/>
</dbReference>
<proteinExistence type="predicted"/>
<reference evidence="1 2" key="1">
    <citation type="submission" date="2021-06" db="EMBL/GenBank/DDBJ databases">
        <title>Caerostris extrusa draft genome.</title>
        <authorList>
            <person name="Kono N."/>
            <person name="Arakawa K."/>
        </authorList>
    </citation>
    <scope>NUCLEOTIDE SEQUENCE [LARGE SCALE GENOMIC DNA]</scope>
</reference>